<dbReference type="EMBL" id="BART01029662">
    <property type="protein sequence ID" value="GAH09375.1"/>
    <property type="molecule type" value="Genomic_DNA"/>
</dbReference>
<organism evidence="1">
    <name type="scientific">marine sediment metagenome</name>
    <dbReference type="NCBI Taxonomy" id="412755"/>
    <lineage>
        <taxon>unclassified sequences</taxon>
        <taxon>metagenomes</taxon>
        <taxon>ecological metagenomes</taxon>
    </lineage>
</organism>
<sequence length="50" mass="5755">METLEHIPVSLDPGEIRRRLHMERSGDWSQVQTLVEAAQHLISARAVYKV</sequence>
<accession>X1DM74</accession>
<evidence type="ECO:0000313" key="1">
    <source>
        <dbReference type="EMBL" id="GAH09375.1"/>
    </source>
</evidence>
<comment type="caution">
    <text evidence="1">The sequence shown here is derived from an EMBL/GenBank/DDBJ whole genome shotgun (WGS) entry which is preliminary data.</text>
</comment>
<gene>
    <name evidence="1" type="ORF">S01H4_51992</name>
</gene>
<dbReference type="AlphaFoldDB" id="X1DM74"/>
<name>X1DM74_9ZZZZ</name>
<reference evidence="1" key="1">
    <citation type="journal article" date="2014" name="Front. Microbiol.">
        <title>High frequency of phylogenetically diverse reductive dehalogenase-homologous genes in deep subseafloor sedimentary metagenomes.</title>
        <authorList>
            <person name="Kawai M."/>
            <person name="Futagami T."/>
            <person name="Toyoda A."/>
            <person name="Takaki Y."/>
            <person name="Nishi S."/>
            <person name="Hori S."/>
            <person name="Arai W."/>
            <person name="Tsubouchi T."/>
            <person name="Morono Y."/>
            <person name="Uchiyama I."/>
            <person name="Ito T."/>
            <person name="Fujiyama A."/>
            <person name="Inagaki F."/>
            <person name="Takami H."/>
        </authorList>
    </citation>
    <scope>NUCLEOTIDE SEQUENCE</scope>
    <source>
        <strain evidence="1">Expedition CK06-06</strain>
    </source>
</reference>
<proteinExistence type="predicted"/>
<protein>
    <submittedName>
        <fullName evidence="1">Uncharacterized protein</fullName>
    </submittedName>
</protein>
<feature type="non-terminal residue" evidence="1">
    <location>
        <position position="50"/>
    </location>
</feature>